<dbReference type="Proteomes" id="UP000562027">
    <property type="component" value="Unassembled WGS sequence"/>
</dbReference>
<dbReference type="PANTHER" id="PTHR43085:SF15">
    <property type="entry name" value="2-DEHYDRO-3-DEOXYGLUCONOKINASE"/>
    <property type="match status" value="1"/>
</dbReference>
<dbReference type="Gene3D" id="3.40.1190.20">
    <property type="match status" value="1"/>
</dbReference>
<keyword evidence="6" id="KW-1185">Reference proteome</keyword>
<dbReference type="GO" id="GO:0008673">
    <property type="term" value="F:2-dehydro-3-deoxygluconokinase activity"/>
    <property type="evidence" value="ECO:0007669"/>
    <property type="project" value="UniProtKB-EC"/>
</dbReference>
<evidence type="ECO:0000256" key="3">
    <source>
        <dbReference type="ARBA" id="ARBA00022777"/>
    </source>
</evidence>
<proteinExistence type="inferred from homology"/>
<dbReference type="SUPFAM" id="SSF53613">
    <property type="entry name" value="Ribokinase-like"/>
    <property type="match status" value="1"/>
</dbReference>
<keyword evidence="3 5" id="KW-0418">Kinase</keyword>
<dbReference type="EMBL" id="JACHLP010000004">
    <property type="protein sequence ID" value="MBB4843648.1"/>
    <property type="molecule type" value="Genomic_DNA"/>
</dbReference>
<dbReference type="InterPro" id="IPR029056">
    <property type="entry name" value="Ribokinase-like"/>
</dbReference>
<dbReference type="GO" id="GO:0005829">
    <property type="term" value="C:cytosol"/>
    <property type="evidence" value="ECO:0007669"/>
    <property type="project" value="TreeGrafter"/>
</dbReference>
<reference evidence="5 6" key="1">
    <citation type="submission" date="2020-08" db="EMBL/GenBank/DDBJ databases">
        <title>Functional genomics of gut bacteria from endangered species of beetles.</title>
        <authorList>
            <person name="Carlos-Shanley C."/>
        </authorList>
    </citation>
    <scope>NUCLEOTIDE SEQUENCE [LARGE SCALE GENOMIC DNA]</scope>
    <source>
        <strain evidence="5 6">S00239</strain>
    </source>
</reference>
<dbReference type="PANTHER" id="PTHR43085">
    <property type="entry name" value="HEXOKINASE FAMILY MEMBER"/>
    <property type="match status" value="1"/>
</dbReference>
<evidence type="ECO:0000313" key="5">
    <source>
        <dbReference type="EMBL" id="MBB4843648.1"/>
    </source>
</evidence>
<dbReference type="CDD" id="cd01166">
    <property type="entry name" value="KdgK"/>
    <property type="match status" value="1"/>
</dbReference>
<organism evidence="5 6">
    <name type="scientific">Roseateles oligotrophus</name>
    <dbReference type="NCBI Taxonomy" id="1769250"/>
    <lineage>
        <taxon>Bacteria</taxon>
        <taxon>Pseudomonadati</taxon>
        <taxon>Pseudomonadota</taxon>
        <taxon>Betaproteobacteria</taxon>
        <taxon>Burkholderiales</taxon>
        <taxon>Sphaerotilaceae</taxon>
        <taxon>Roseateles</taxon>
    </lineage>
</organism>
<feature type="domain" description="Carbohydrate kinase PfkB" evidence="4">
    <location>
        <begin position="6"/>
        <end position="200"/>
    </location>
</feature>
<dbReference type="AlphaFoldDB" id="A0A840LBS9"/>
<protein>
    <submittedName>
        <fullName evidence="5">2-dehydro-3-deoxygluconokinase</fullName>
        <ecNumber evidence="5">2.7.1.45</ecNumber>
    </submittedName>
</protein>
<dbReference type="GO" id="GO:0019698">
    <property type="term" value="P:D-galacturonate catabolic process"/>
    <property type="evidence" value="ECO:0007669"/>
    <property type="project" value="TreeGrafter"/>
</dbReference>
<dbReference type="PROSITE" id="PS00584">
    <property type="entry name" value="PFKB_KINASES_2"/>
    <property type="match status" value="1"/>
</dbReference>
<dbReference type="RefSeq" id="WP_184299120.1">
    <property type="nucleotide sequence ID" value="NZ_JACHLP010000004.1"/>
</dbReference>
<evidence type="ECO:0000259" key="4">
    <source>
        <dbReference type="Pfam" id="PF00294"/>
    </source>
</evidence>
<dbReference type="Pfam" id="PF00294">
    <property type="entry name" value="PfkB"/>
    <property type="match status" value="2"/>
</dbReference>
<evidence type="ECO:0000256" key="2">
    <source>
        <dbReference type="ARBA" id="ARBA00022679"/>
    </source>
</evidence>
<feature type="domain" description="Carbohydrate kinase PfkB" evidence="4">
    <location>
        <begin position="217"/>
        <end position="292"/>
    </location>
</feature>
<dbReference type="GO" id="GO:0006974">
    <property type="term" value="P:DNA damage response"/>
    <property type="evidence" value="ECO:0007669"/>
    <property type="project" value="TreeGrafter"/>
</dbReference>
<dbReference type="GO" id="GO:0042840">
    <property type="term" value="P:D-glucuronate catabolic process"/>
    <property type="evidence" value="ECO:0007669"/>
    <property type="project" value="TreeGrafter"/>
</dbReference>
<sequence>MSPRPELLALGECMVELCGETALGAQGSPLRLGYGGDVLNALVSAARLGTRTGFITRVGADPFAPGLLQAWRQEGVDLRHAQLLPGVNGVYFISQLPGGERDFSYRRQGSAAAGLQPDDVPDEALAGARALLLSGITQALSASARAATLKAAQRARALGLWVAYDPNYRPALWAGQGGEAAAREALHEVLPHVNWLLPSAPADLPLLQGLSLPGPALALKCGAEGVRLQLPGGGMQVLPAVPVTHIVDSTGAGDAWNGAFLHGLLRQAGPEEAALLANQVAARSLGFRGAIPGPAPHPSLTSH</sequence>
<comment type="similarity">
    <text evidence="1">Belongs to the carbohydrate kinase PfkB family.</text>
</comment>
<accession>A0A840LBS9</accession>
<dbReference type="InterPro" id="IPR011611">
    <property type="entry name" value="PfkB_dom"/>
</dbReference>
<dbReference type="InterPro" id="IPR050306">
    <property type="entry name" value="PfkB_Carbo_kinase"/>
</dbReference>
<name>A0A840LBS9_9BURK</name>
<comment type="caution">
    <text evidence="5">The sequence shown here is derived from an EMBL/GenBank/DDBJ whole genome shotgun (WGS) entry which is preliminary data.</text>
</comment>
<gene>
    <name evidence="5" type="ORF">HNP55_002171</name>
</gene>
<dbReference type="InterPro" id="IPR002173">
    <property type="entry name" value="Carboh/pur_kinase_PfkB_CS"/>
</dbReference>
<evidence type="ECO:0000256" key="1">
    <source>
        <dbReference type="ARBA" id="ARBA00010688"/>
    </source>
</evidence>
<dbReference type="EC" id="2.7.1.45" evidence="5"/>
<evidence type="ECO:0000313" key="6">
    <source>
        <dbReference type="Proteomes" id="UP000562027"/>
    </source>
</evidence>
<keyword evidence="2 5" id="KW-0808">Transferase</keyword>